<organism evidence="2 3">
    <name type="scientific">Virgisporangium aliadipatigenens</name>
    <dbReference type="NCBI Taxonomy" id="741659"/>
    <lineage>
        <taxon>Bacteria</taxon>
        <taxon>Bacillati</taxon>
        <taxon>Actinomycetota</taxon>
        <taxon>Actinomycetes</taxon>
        <taxon>Micromonosporales</taxon>
        <taxon>Micromonosporaceae</taxon>
        <taxon>Virgisporangium</taxon>
    </lineage>
</organism>
<dbReference type="Pfam" id="PF02985">
    <property type="entry name" value="HEAT"/>
    <property type="match status" value="1"/>
</dbReference>
<dbReference type="Gene3D" id="1.25.10.10">
    <property type="entry name" value="Leucine-rich Repeat Variant"/>
    <property type="match status" value="1"/>
</dbReference>
<keyword evidence="3" id="KW-1185">Reference proteome</keyword>
<evidence type="ECO:0000313" key="3">
    <source>
        <dbReference type="Proteomes" id="UP000619260"/>
    </source>
</evidence>
<gene>
    <name evidence="2" type="ORF">Val02_03530</name>
</gene>
<name>A0A8J4DNF5_9ACTN</name>
<dbReference type="InterPro" id="IPR011989">
    <property type="entry name" value="ARM-like"/>
</dbReference>
<dbReference type="EMBL" id="BOPF01000002">
    <property type="protein sequence ID" value="GIJ43467.1"/>
    <property type="molecule type" value="Genomic_DNA"/>
</dbReference>
<accession>A0A8J4DNF5</accession>
<protein>
    <recommendedName>
        <fullName evidence="4">HEAT repeat domain-containing protein</fullName>
    </recommendedName>
</protein>
<evidence type="ECO:0000256" key="1">
    <source>
        <dbReference type="ARBA" id="ARBA00022737"/>
    </source>
</evidence>
<evidence type="ECO:0008006" key="4">
    <source>
        <dbReference type="Google" id="ProtNLM"/>
    </source>
</evidence>
<sequence>MVLAGLDDVDWAAFDGAYGPCTEAPDILRAVASPDPETADEGRFEIGSSFWHQGTVYPVTPEVVPFLVELAATPGVHQRDHLLCTLGGLCDPDQVDGAQRDAVRAAVAVHSGPFVELLADPDPRVRAAAAYALAWAGPHGADALEARWAVEEDPAVRAALLPGLAMHDRRGAADRLRAVVMSGSAVERLCAAHTYTRLGLTVPAEAMGPLAEAFGSGVPASGPWFTARQPLEQLLRHLGPGAADALVAAVLARTPDASQVLGVLESFARDNRAAAANAARHVRTCLGAADPHVRAAAARAAYGLGEAAAGVADALAAFAERPDAGQERGTAVDTLVRLGHPAAPALLAAVLDAGAQPRLAAGALGAIVPVPFDGALLAAVRRRLADPAATRPMGIMERLQGGKNLRDLVELVASWGPAAAAAVPELRLAWNVEPTAVPAALAAVGAVDALPALRERARGGDVSCGHAVLRLTGDPADLLAAARAALDRPPRPDIGYRLRLLADAGPAAAPLLPTVRSLVAASGDDHDSRRLRVHAARLEWSLTGDAQPLVPVLRTVLRGLDHVASAAAELLAEFPPESTVDAAPLLRTMLAIRRPHQTVAAAHALRRLGAGPDELAGPLLDAAGQGSTPAVRLLVALDARDAAPALAALAAQERRVVRDGGYHDLPWEDDRFRRVVREAVAALGG</sequence>
<dbReference type="RefSeq" id="WP_203897040.1">
    <property type="nucleotide sequence ID" value="NZ_BOPF01000002.1"/>
</dbReference>
<dbReference type="Proteomes" id="UP000619260">
    <property type="component" value="Unassembled WGS sequence"/>
</dbReference>
<dbReference type="SUPFAM" id="SSF48371">
    <property type="entry name" value="ARM repeat"/>
    <property type="match status" value="1"/>
</dbReference>
<keyword evidence="1" id="KW-0677">Repeat</keyword>
<dbReference type="AlphaFoldDB" id="A0A8J4DNF5"/>
<comment type="caution">
    <text evidence="2">The sequence shown here is derived from an EMBL/GenBank/DDBJ whole genome shotgun (WGS) entry which is preliminary data.</text>
</comment>
<reference evidence="2" key="1">
    <citation type="submission" date="2021-01" db="EMBL/GenBank/DDBJ databases">
        <title>Whole genome shotgun sequence of Virgisporangium aliadipatigenens NBRC 105644.</title>
        <authorList>
            <person name="Komaki H."/>
            <person name="Tamura T."/>
        </authorList>
    </citation>
    <scope>NUCLEOTIDE SEQUENCE</scope>
    <source>
        <strain evidence="2">NBRC 105644</strain>
    </source>
</reference>
<proteinExistence type="predicted"/>
<dbReference type="InterPro" id="IPR016024">
    <property type="entry name" value="ARM-type_fold"/>
</dbReference>
<dbReference type="InterPro" id="IPR000357">
    <property type="entry name" value="HEAT"/>
</dbReference>
<evidence type="ECO:0000313" key="2">
    <source>
        <dbReference type="EMBL" id="GIJ43467.1"/>
    </source>
</evidence>